<gene>
    <name evidence="2" type="ORF">FA15DRAFT_662057</name>
</gene>
<dbReference type="EMBL" id="ML210738">
    <property type="protein sequence ID" value="TFK16565.1"/>
    <property type="molecule type" value="Genomic_DNA"/>
</dbReference>
<sequence>MHRGIKQGRQWWWALWAGGGDRNNMWTLPAAAMDVGSGSNSWVGSSGFGDVAALQGGTGMGSSKGSGGVGMVGGNTMQAVTRQAGQCSRGVRKQAEWHVAWVQTITSLKAGSDEAGKTAWAQTITSLKAGSDKAGEMTQAAQRPGVTKQAR</sequence>
<feature type="region of interest" description="Disordered" evidence="1">
    <location>
        <begin position="129"/>
        <end position="151"/>
    </location>
</feature>
<evidence type="ECO:0000313" key="3">
    <source>
        <dbReference type="Proteomes" id="UP000307440"/>
    </source>
</evidence>
<dbReference type="AlphaFoldDB" id="A0A5C3K935"/>
<evidence type="ECO:0000256" key="1">
    <source>
        <dbReference type="SAM" id="MobiDB-lite"/>
    </source>
</evidence>
<protein>
    <submittedName>
        <fullName evidence="2">Uncharacterized protein</fullName>
    </submittedName>
</protein>
<organism evidence="2 3">
    <name type="scientific">Coprinopsis marcescibilis</name>
    <name type="common">Agaric fungus</name>
    <name type="synonym">Psathyrella marcescibilis</name>
    <dbReference type="NCBI Taxonomy" id="230819"/>
    <lineage>
        <taxon>Eukaryota</taxon>
        <taxon>Fungi</taxon>
        <taxon>Dikarya</taxon>
        <taxon>Basidiomycota</taxon>
        <taxon>Agaricomycotina</taxon>
        <taxon>Agaricomycetes</taxon>
        <taxon>Agaricomycetidae</taxon>
        <taxon>Agaricales</taxon>
        <taxon>Agaricineae</taxon>
        <taxon>Psathyrellaceae</taxon>
        <taxon>Coprinopsis</taxon>
    </lineage>
</organism>
<accession>A0A5C3K935</accession>
<dbReference type="Proteomes" id="UP000307440">
    <property type="component" value="Unassembled WGS sequence"/>
</dbReference>
<name>A0A5C3K935_COPMA</name>
<evidence type="ECO:0000313" key="2">
    <source>
        <dbReference type="EMBL" id="TFK16565.1"/>
    </source>
</evidence>
<proteinExistence type="predicted"/>
<reference evidence="2 3" key="1">
    <citation type="journal article" date="2019" name="Nat. Ecol. Evol.">
        <title>Megaphylogeny resolves global patterns of mushroom evolution.</title>
        <authorList>
            <person name="Varga T."/>
            <person name="Krizsan K."/>
            <person name="Foldi C."/>
            <person name="Dima B."/>
            <person name="Sanchez-Garcia M."/>
            <person name="Sanchez-Ramirez S."/>
            <person name="Szollosi G.J."/>
            <person name="Szarkandi J.G."/>
            <person name="Papp V."/>
            <person name="Albert L."/>
            <person name="Andreopoulos W."/>
            <person name="Angelini C."/>
            <person name="Antonin V."/>
            <person name="Barry K.W."/>
            <person name="Bougher N.L."/>
            <person name="Buchanan P."/>
            <person name="Buyck B."/>
            <person name="Bense V."/>
            <person name="Catcheside P."/>
            <person name="Chovatia M."/>
            <person name="Cooper J."/>
            <person name="Damon W."/>
            <person name="Desjardin D."/>
            <person name="Finy P."/>
            <person name="Geml J."/>
            <person name="Haridas S."/>
            <person name="Hughes K."/>
            <person name="Justo A."/>
            <person name="Karasinski D."/>
            <person name="Kautmanova I."/>
            <person name="Kiss B."/>
            <person name="Kocsube S."/>
            <person name="Kotiranta H."/>
            <person name="LaButti K.M."/>
            <person name="Lechner B.E."/>
            <person name="Liimatainen K."/>
            <person name="Lipzen A."/>
            <person name="Lukacs Z."/>
            <person name="Mihaltcheva S."/>
            <person name="Morgado L.N."/>
            <person name="Niskanen T."/>
            <person name="Noordeloos M.E."/>
            <person name="Ohm R.A."/>
            <person name="Ortiz-Santana B."/>
            <person name="Ovrebo C."/>
            <person name="Racz N."/>
            <person name="Riley R."/>
            <person name="Savchenko A."/>
            <person name="Shiryaev A."/>
            <person name="Soop K."/>
            <person name="Spirin V."/>
            <person name="Szebenyi C."/>
            <person name="Tomsovsky M."/>
            <person name="Tulloss R.E."/>
            <person name="Uehling J."/>
            <person name="Grigoriev I.V."/>
            <person name="Vagvolgyi C."/>
            <person name="Papp T."/>
            <person name="Martin F.M."/>
            <person name="Miettinen O."/>
            <person name="Hibbett D.S."/>
            <person name="Nagy L.G."/>
        </authorList>
    </citation>
    <scope>NUCLEOTIDE SEQUENCE [LARGE SCALE GENOMIC DNA]</scope>
    <source>
        <strain evidence="2 3">CBS 121175</strain>
    </source>
</reference>
<keyword evidence="3" id="KW-1185">Reference proteome</keyword>